<gene>
    <name evidence="6" type="ORF">SAMN05660236_4056</name>
</gene>
<evidence type="ECO:0000256" key="1">
    <source>
        <dbReference type="ARBA" id="ARBA00022729"/>
    </source>
</evidence>
<protein>
    <submittedName>
        <fullName evidence="6">Calx-beta domain-containing protein</fullName>
    </submittedName>
</protein>
<accession>A0A1T5M2E2</accession>
<name>A0A1T5M2E2_9BACT</name>
<reference evidence="6 7" key="1">
    <citation type="submission" date="2017-02" db="EMBL/GenBank/DDBJ databases">
        <authorList>
            <person name="Peterson S.W."/>
        </authorList>
    </citation>
    <scope>NUCLEOTIDE SEQUENCE [LARGE SCALE GENOMIC DNA]</scope>
    <source>
        <strain evidence="6 7">DSM 25262</strain>
    </source>
</reference>
<dbReference type="AlphaFoldDB" id="A0A1T5M2E2"/>
<dbReference type="GO" id="GO:0016020">
    <property type="term" value="C:membrane"/>
    <property type="evidence" value="ECO:0007669"/>
    <property type="project" value="InterPro"/>
</dbReference>
<dbReference type="SUPFAM" id="SSF141072">
    <property type="entry name" value="CalX-like"/>
    <property type="match status" value="1"/>
</dbReference>
<evidence type="ECO:0000256" key="2">
    <source>
        <dbReference type="ARBA" id="ARBA00022737"/>
    </source>
</evidence>
<evidence type="ECO:0000259" key="5">
    <source>
        <dbReference type="SMART" id="SM00237"/>
    </source>
</evidence>
<keyword evidence="2" id="KW-0677">Repeat</keyword>
<feature type="signal peptide" evidence="4">
    <location>
        <begin position="1"/>
        <end position="21"/>
    </location>
</feature>
<keyword evidence="7" id="KW-1185">Reference proteome</keyword>
<dbReference type="Proteomes" id="UP000190961">
    <property type="component" value="Unassembled WGS sequence"/>
</dbReference>
<dbReference type="PROSITE" id="PS51257">
    <property type="entry name" value="PROKAR_LIPOPROTEIN"/>
    <property type="match status" value="1"/>
</dbReference>
<dbReference type="Gene3D" id="2.60.40.2030">
    <property type="match status" value="1"/>
</dbReference>
<dbReference type="OrthoDB" id="976915at2"/>
<organism evidence="6 7">
    <name type="scientific">Ohtaekwangia koreensis</name>
    <dbReference type="NCBI Taxonomy" id="688867"/>
    <lineage>
        <taxon>Bacteria</taxon>
        <taxon>Pseudomonadati</taxon>
        <taxon>Bacteroidota</taxon>
        <taxon>Cytophagia</taxon>
        <taxon>Cytophagales</taxon>
        <taxon>Fulvivirgaceae</taxon>
        <taxon>Ohtaekwangia</taxon>
    </lineage>
</organism>
<dbReference type="GO" id="GO:0007154">
    <property type="term" value="P:cell communication"/>
    <property type="evidence" value="ECO:0007669"/>
    <property type="project" value="InterPro"/>
</dbReference>
<dbReference type="EMBL" id="FUZU01000003">
    <property type="protein sequence ID" value="SKC81928.1"/>
    <property type="molecule type" value="Genomic_DNA"/>
</dbReference>
<proteinExistence type="predicted"/>
<keyword evidence="1 4" id="KW-0732">Signal</keyword>
<evidence type="ECO:0000256" key="4">
    <source>
        <dbReference type="SAM" id="SignalP"/>
    </source>
</evidence>
<dbReference type="Pfam" id="PF03160">
    <property type="entry name" value="Calx-beta"/>
    <property type="match status" value="1"/>
</dbReference>
<dbReference type="RefSeq" id="WP_079688620.1">
    <property type="nucleotide sequence ID" value="NZ_FUZU01000003.1"/>
</dbReference>
<evidence type="ECO:0000313" key="6">
    <source>
        <dbReference type="EMBL" id="SKC81928.1"/>
    </source>
</evidence>
<feature type="domain" description="Calx-beta" evidence="5">
    <location>
        <begin position="19"/>
        <end position="118"/>
    </location>
</feature>
<evidence type="ECO:0000256" key="3">
    <source>
        <dbReference type="ARBA" id="ARBA00022837"/>
    </source>
</evidence>
<feature type="chain" id="PRO_5012075194" evidence="4">
    <location>
        <begin position="22"/>
        <end position="277"/>
    </location>
</feature>
<dbReference type="InterPro" id="IPR038081">
    <property type="entry name" value="CalX-like_sf"/>
</dbReference>
<dbReference type="SMART" id="SM00237">
    <property type="entry name" value="Calx_beta"/>
    <property type="match status" value="1"/>
</dbReference>
<dbReference type="InterPro" id="IPR003644">
    <property type="entry name" value="Calx_beta"/>
</dbReference>
<sequence length="277" mass="30510">MKLVKKMLTGTVLVSMVFATACSDEDEETGTAGFETSSVSVSEDAGVQEIKILLPEALSASTSLYFDLETEAALNGDYKIVTPSPLTIDKGAEYATIKIEIIDEKIIEETETITLTLKAIGNNVAISDDETKNTFILEIEDNDVAPTDDLQIDLTWQMDDEDVDDYNLDFFIAYNVVIEDDMVEEYEIYDISENTSGFESLTIPSDAPDQEYYLVVAYVSGSKAVDYALHLNGAGFEEQVVDGEFATSDVGLAMFYGPLNKDGDTFGRYAIGHYRLK</sequence>
<keyword evidence="3" id="KW-0106">Calcium</keyword>
<evidence type="ECO:0000313" key="7">
    <source>
        <dbReference type="Proteomes" id="UP000190961"/>
    </source>
</evidence>